<name>A0A061JLU7_STUST</name>
<dbReference type="eggNOG" id="ENOG50331YB">
    <property type="taxonomic scope" value="Bacteria"/>
</dbReference>
<proteinExistence type="predicted"/>
<evidence type="ECO:0000313" key="3">
    <source>
        <dbReference type="EMBL" id="EWC39578.1"/>
    </source>
</evidence>
<dbReference type="GO" id="GO:0003676">
    <property type="term" value="F:nucleic acid binding"/>
    <property type="evidence" value="ECO:0007669"/>
    <property type="project" value="InterPro"/>
</dbReference>
<dbReference type="InterPro" id="IPR002711">
    <property type="entry name" value="HNH"/>
</dbReference>
<keyword evidence="1" id="KW-0175">Coiled coil</keyword>
<dbReference type="CDD" id="cd00085">
    <property type="entry name" value="HNHc"/>
    <property type="match status" value="1"/>
</dbReference>
<dbReference type="InterPro" id="IPR003615">
    <property type="entry name" value="HNH_nuc"/>
</dbReference>
<comment type="caution">
    <text evidence="3">The sequence shown here is derived from an EMBL/GenBank/DDBJ whole genome shotgun (WGS) entry which is preliminary data.</text>
</comment>
<dbReference type="Pfam" id="PF01844">
    <property type="entry name" value="HNH"/>
    <property type="match status" value="1"/>
</dbReference>
<dbReference type="OrthoDB" id="82456at2"/>
<evidence type="ECO:0000256" key="1">
    <source>
        <dbReference type="SAM" id="Coils"/>
    </source>
</evidence>
<accession>A0A061JLU7</accession>
<dbReference type="GO" id="GO:0008270">
    <property type="term" value="F:zinc ion binding"/>
    <property type="evidence" value="ECO:0007669"/>
    <property type="project" value="InterPro"/>
</dbReference>
<dbReference type="HOGENOM" id="CLU_651906_0_0_6"/>
<dbReference type="EMBL" id="AMCZ02000035">
    <property type="protein sequence ID" value="EWC39578.1"/>
    <property type="molecule type" value="Genomic_DNA"/>
</dbReference>
<organism evidence="3 4">
    <name type="scientific">Stutzerimonas stutzeri KOS6</name>
    <dbReference type="NCBI Taxonomy" id="1218352"/>
    <lineage>
        <taxon>Bacteria</taxon>
        <taxon>Pseudomonadati</taxon>
        <taxon>Pseudomonadota</taxon>
        <taxon>Gammaproteobacteria</taxon>
        <taxon>Pseudomonadales</taxon>
        <taxon>Pseudomonadaceae</taxon>
        <taxon>Stutzerimonas</taxon>
    </lineage>
</organism>
<dbReference type="SMART" id="SM00507">
    <property type="entry name" value="HNHc"/>
    <property type="match status" value="1"/>
</dbReference>
<protein>
    <recommendedName>
        <fullName evidence="2">HNH nuclease domain-containing protein</fullName>
    </recommendedName>
</protein>
<dbReference type="AlphaFoldDB" id="A0A061JLU7"/>
<gene>
    <name evidence="3" type="ORF">B597_019500</name>
</gene>
<reference evidence="3 4" key="1">
    <citation type="journal article" date="2013" name="Genome Announc.">
        <title>Draft Genome of the Nitrogen-Fixing Bacterium Pseudomonas stutzeri Strain KOS6 Isolated from Industrial Hydrocarbon Sludge.</title>
        <authorList>
            <person name="Grigoryeva T.V."/>
            <person name="Laikov A.V."/>
            <person name="Naumova R.P."/>
            <person name="Manolov A.I."/>
            <person name="Larin A.K."/>
            <person name="Karpova I.Y."/>
            <person name="Semashko T.A."/>
            <person name="Alexeev D.G."/>
            <person name="Kostryukova E.S."/>
            <person name="Muller R."/>
            <person name="Govorun V.M."/>
        </authorList>
    </citation>
    <scope>NUCLEOTIDE SEQUENCE [LARGE SCALE GENOMIC DNA]</scope>
    <source>
        <strain evidence="3 4">KOS6</strain>
    </source>
</reference>
<sequence>MAALHTISKGRLRMQLQQAAGDAVAYYPAFRRVLGLNAAAAQFLSQAVYWAERTNDGWFYKTEAEWEGEIGLAPDEVRDARRNLKALGILDEQRKGIPAKMFFRINADVLMAALAGDVQEVTLEQVLTIHRTKLTQLSKTGLMRATKLGVTAEYVDYAAVLEKHGMVCGCCGKAIVRSPGKGGQHLSFDHIIPLAAGGTHVFANLQPAHASCNGAKGSKVLASATRTLSVEKSSSSTVVELEALQKKHKQSSAKPTITETTQETTAETTSLALVSADAASKRRPKANGEAEQARQEACRAIWGSYAQAYVNRYGAAPVRNAKVNRQVVDLWKRLGAEAAAVAEYFVSINDSYLIRNCHDLGSLLTKAESYRTQWATGRQMNGRTARQIEDTQANLNAAQEAAARIRARENGGVRNDNPFLR</sequence>
<evidence type="ECO:0000313" key="4">
    <source>
        <dbReference type="Proteomes" id="UP000026923"/>
    </source>
</evidence>
<feature type="domain" description="HNH nuclease" evidence="2">
    <location>
        <begin position="155"/>
        <end position="214"/>
    </location>
</feature>
<feature type="coiled-coil region" evidence="1">
    <location>
        <begin position="381"/>
        <end position="408"/>
    </location>
</feature>
<evidence type="ECO:0000259" key="2">
    <source>
        <dbReference type="SMART" id="SM00507"/>
    </source>
</evidence>
<dbReference type="Proteomes" id="UP000026923">
    <property type="component" value="Unassembled WGS sequence"/>
</dbReference>
<dbReference type="Gene3D" id="1.10.30.50">
    <property type="match status" value="1"/>
</dbReference>
<dbReference type="GO" id="GO:0004519">
    <property type="term" value="F:endonuclease activity"/>
    <property type="evidence" value="ECO:0007669"/>
    <property type="project" value="InterPro"/>
</dbReference>